<evidence type="ECO:0000259" key="1">
    <source>
        <dbReference type="PROSITE" id="PS51406"/>
    </source>
</evidence>
<evidence type="ECO:0000313" key="3">
    <source>
        <dbReference type="Proteomes" id="UP000076420"/>
    </source>
</evidence>
<dbReference type="PANTHER" id="PTHR19143:SF459">
    <property type="entry name" value="FIBRINOGEN C-TERMINAL DOMAIN-CONTAINING PROTEIN"/>
    <property type="match status" value="1"/>
</dbReference>
<evidence type="ECO:0000313" key="2">
    <source>
        <dbReference type="EnsemblMetazoa" id="BGLB016436-PA"/>
    </source>
</evidence>
<proteinExistence type="predicted"/>
<dbReference type="OrthoDB" id="6145874at2759"/>
<dbReference type="Pfam" id="PF00147">
    <property type="entry name" value="Fibrinogen_C"/>
    <property type="match status" value="1"/>
</dbReference>
<dbReference type="KEGG" id="bgt:106070084"/>
<dbReference type="InterPro" id="IPR050373">
    <property type="entry name" value="Fibrinogen_C-term_domain"/>
</dbReference>
<dbReference type="SUPFAM" id="SSF56496">
    <property type="entry name" value="Fibrinogen C-terminal domain-like"/>
    <property type="match status" value="1"/>
</dbReference>
<protein>
    <recommendedName>
        <fullName evidence="1">Fibrinogen C-terminal domain-containing protein</fullName>
    </recommendedName>
</protein>
<dbReference type="VEuPathDB" id="VectorBase:BGLB016436"/>
<dbReference type="AlphaFoldDB" id="A0A2C9K853"/>
<name>A0A2C9K853_BIOGL</name>
<dbReference type="InterPro" id="IPR014716">
    <property type="entry name" value="Fibrinogen_a/b/g_C_1"/>
</dbReference>
<dbReference type="PANTHER" id="PTHR19143">
    <property type="entry name" value="FIBRINOGEN/TENASCIN/ANGIOPOEITIN"/>
    <property type="match status" value="1"/>
</dbReference>
<dbReference type="Gene3D" id="3.90.215.10">
    <property type="entry name" value="Gamma Fibrinogen, chain A, domain 1"/>
    <property type="match status" value="1"/>
</dbReference>
<dbReference type="GO" id="GO:0005615">
    <property type="term" value="C:extracellular space"/>
    <property type="evidence" value="ECO:0007669"/>
    <property type="project" value="TreeGrafter"/>
</dbReference>
<gene>
    <name evidence="2" type="primary">106070084</name>
</gene>
<accession>A0A2C9K853</accession>
<organism evidence="2 3">
    <name type="scientific">Biomphalaria glabrata</name>
    <name type="common">Bloodfluke planorb</name>
    <name type="synonym">Freshwater snail</name>
    <dbReference type="NCBI Taxonomy" id="6526"/>
    <lineage>
        <taxon>Eukaryota</taxon>
        <taxon>Metazoa</taxon>
        <taxon>Spiralia</taxon>
        <taxon>Lophotrochozoa</taxon>
        <taxon>Mollusca</taxon>
        <taxon>Gastropoda</taxon>
        <taxon>Heterobranchia</taxon>
        <taxon>Euthyneura</taxon>
        <taxon>Panpulmonata</taxon>
        <taxon>Hygrophila</taxon>
        <taxon>Lymnaeoidea</taxon>
        <taxon>Planorbidae</taxon>
        <taxon>Biomphalaria</taxon>
    </lineage>
</organism>
<dbReference type="STRING" id="6526.A0A2C9K853"/>
<dbReference type="Proteomes" id="UP000076420">
    <property type="component" value="Unassembled WGS sequence"/>
</dbReference>
<dbReference type="EnsemblMetazoa" id="BGLB016436-RA">
    <property type="protein sequence ID" value="BGLB016436-PA"/>
    <property type="gene ID" value="BGLB016436"/>
</dbReference>
<dbReference type="InterPro" id="IPR036056">
    <property type="entry name" value="Fibrinogen-like_C"/>
</dbReference>
<sequence>MKAGYNVSGVYRLSLNGTNYNLPCEFKDGNAFTVILRRWSNSISFIQSWGAYESGFGHPQDNYWAGLAAIYVLTTQGR</sequence>
<feature type="domain" description="Fibrinogen C-terminal" evidence="1">
    <location>
        <begin position="1"/>
        <end position="78"/>
    </location>
</feature>
<dbReference type="VEuPathDB" id="VectorBase:BGLAX_033227"/>
<dbReference type="InterPro" id="IPR002181">
    <property type="entry name" value="Fibrinogen_a/b/g_C_dom"/>
</dbReference>
<reference evidence="2" key="1">
    <citation type="submission" date="2020-05" db="UniProtKB">
        <authorList>
            <consortium name="EnsemblMetazoa"/>
        </authorList>
    </citation>
    <scope>IDENTIFICATION</scope>
    <source>
        <strain evidence="2">BB02</strain>
    </source>
</reference>
<dbReference type="PROSITE" id="PS51406">
    <property type="entry name" value="FIBRINOGEN_C_2"/>
    <property type="match status" value="1"/>
</dbReference>